<organism evidence="2 3">
    <name type="scientific">Microseira wollei NIES-4236</name>
    <dbReference type="NCBI Taxonomy" id="2530354"/>
    <lineage>
        <taxon>Bacteria</taxon>
        <taxon>Bacillati</taxon>
        <taxon>Cyanobacteriota</taxon>
        <taxon>Cyanophyceae</taxon>
        <taxon>Oscillatoriophycideae</taxon>
        <taxon>Aerosakkonematales</taxon>
        <taxon>Aerosakkonemataceae</taxon>
        <taxon>Microseira</taxon>
    </lineage>
</organism>
<sequence>MSTEKEARSAMNQQRQQEKHLQQSMLSRAEAEVEIPTSDGIEAEARELMAQQRQQEESLQQSMLSRAESEVGLP</sequence>
<accession>A0AAV3XKI3</accession>
<proteinExistence type="predicted"/>
<reference evidence="2" key="1">
    <citation type="submission" date="2019-10" db="EMBL/GenBank/DDBJ databases">
        <title>Draft genome sequece of Microseira wollei NIES-4236.</title>
        <authorList>
            <person name="Yamaguchi H."/>
            <person name="Suzuki S."/>
            <person name="Kawachi M."/>
        </authorList>
    </citation>
    <scope>NUCLEOTIDE SEQUENCE</scope>
    <source>
        <strain evidence="2">NIES-4236</strain>
    </source>
</reference>
<evidence type="ECO:0000313" key="3">
    <source>
        <dbReference type="Proteomes" id="UP001050975"/>
    </source>
</evidence>
<feature type="region of interest" description="Disordered" evidence="1">
    <location>
        <begin position="1"/>
        <end position="74"/>
    </location>
</feature>
<dbReference type="EMBL" id="BLAY01000110">
    <property type="protein sequence ID" value="GET41114.1"/>
    <property type="molecule type" value="Genomic_DNA"/>
</dbReference>
<name>A0AAV3XKI3_9CYAN</name>
<gene>
    <name evidence="2" type="ORF">MiSe_59260</name>
</gene>
<evidence type="ECO:0000256" key="1">
    <source>
        <dbReference type="SAM" id="MobiDB-lite"/>
    </source>
</evidence>
<keyword evidence="3" id="KW-1185">Reference proteome</keyword>
<feature type="compositionally biased region" description="Low complexity" evidence="1">
    <location>
        <begin position="51"/>
        <end position="66"/>
    </location>
</feature>
<evidence type="ECO:0000313" key="2">
    <source>
        <dbReference type="EMBL" id="GET41114.1"/>
    </source>
</evidence>
<dbReference type="Proteomes" id="UP001050975">
    <property type="component" value="Unassembled WGS sequence"/>
</dbReference>
<dbReference type="AlphaFoldDB" id="A0AAV3XKI3"/>
<comment type="caution">
    <text evidence="2">The sequence shown here is derived from an EMBL/GenBank/DDBJ whole genome shotgun (WGS) entry which is preliminary data.</text>
</comment>
<protein>
    <submittedName>
        <fullName evidence="2">Uncharacterized protein</fullName>
    </submittedName>
</protein>
<dbReference type="RefSeq" id="WP_226587331.1">
    <property type="nucleotide sequence ID" value="NZ_BLAY01000110.1"/>
</dbReference>